<keyword evidence="7 10" id="KW-0472">Membrane</keyword>
<dbReference type="OMA" id="WHHACEY"/>
<feature type="transmembrane region" description="Helical" evidence="10">
    <location>
        <begin position="227"/>
        <end position="252"/>
    </location>
</feature>
<dbReference type="Proteomes" id="UP000238479">
    <property type="component" value="Chromosome 5"/>
</dbReference>
<comment type="subcellular location">
    <subcellularLocation>
        <location evidence="1">Membrane</location>
        <topology evidence="1">Multi-pass membrane protein</topology>
    </subcellularLocation>
</comment>
<dbReference type="GO" id="GO:0016020">
    <property type="term" value="C:membrane"/>
    <property type="evidence" value="ECO:0007669"/>
    <property type="project" value="UniProtKB-SubCell"/>
</dbReference>
<reference evidence="12 13" key="1">
    <citation type="journal article" date="2018" name="Nat. Genet.">
        <title>The Rosa genome provides new insights in the design of modern roses.</title>
        <authorList>
            <person name="Bendahmane M."/>
        </authorList>
    </citation>
    <scope>NUCLEOTIDE SEQUENCE [LARGE SCALE GENOMIC DNA]</scope>
    <source>
        <strain evidence="13">cv. Old Blush</strain>
    </source>
</reference>
<dbReference type="InterPro" id="IPR018490">
    <property type="entry name" value="cNMP-bd_dom_sf"/>
</dbReference>
<dbReference type="GO" id="GO:0005216">
    <property type="term" value="F:monoatomic ion channel activity"/>
    <property type="evidence" value="ECO:0007669"/>
    <property type="project" value="InterPro"/>
</dbReference>
<keyword evidence="13" id="KW-1185">Reference proteome</keyword>
<dbReference type="Gramene" id="PRQ29758">
    <property type="protein sequence ID" value="PRQ29758"/>
    <property type="gene ID" value="RchiOBHm_Chr5g0017271"/>
</dbReference>
<feature type="domain" description="Cyclic nucleotide-binding" evidence="11">
    <location>
        <begin position="468"/>
        <end position="556"/>
    </location>
</feature>
<evidence type="ECO:0000256" key="9">
    <source>
        <dbReference type="ARBA" id="ARBA00023303"/>
    </source>
</evidence>
<dbReference type="InterPro" id="IPR005821">
    <property type="entry name" value="Ion_trans_dom"/>
</dbReference>
<keyword evidence="8" id="KW-1071">Ligand-gated ion channel</keyword>
<evidence type="ECO:0000256" key="1">
    <source>
        <dbReference type="ARBA" id="ARBA00004141"/>
    </source>
</evidence>
<dbReference type="EMBL" id="PDCK01000043">
    <property type="protein sequence ID" value="PRQ29758.1"/>
    <property type="molecule type" value="Genomic_DNA"/>
</dbReference>
<evidence type="ECO:0000256" key="6">
    <source>
        <dbReference type="ARBA" id="ARBA00023065"/>
    </source>
</evidence>
<evidence type="ECO:0000256" key="4">
    <source>
        <dbReference type="ARBA" id="ARBA00022692"/>
    </source>
</evidence>
<dbReference type="SUPFAM" id="SSF81324">
    <property type="entry name" value="Voltage-gated potassium channels"/>
    <property type="match status" value="1"/>
</dbReference>
<dbReference type="Gene3D" id="1.10.287.70">
    <property type="match status" value="1"/>
</dbReference>
<sequence>MSNNQVPSDVPMMSITRGIKYNFDNVEEQPRDPPWSDRDAASTKQKLEETVLSVSFWNKMFVLACVIAVSLDPLFFYIPMIDEEEKCLAVDKELRTITLILRSLTDVTFVVNIIYHVCKAINAAYKVHKGKKSELASDWEFSKVSTAEIIPFAKLVAGKLAWRSTLTSILAVFPMPQLLLVFVFFKMRGHGYLERRKILNVFLLAQYLPRIYRIYLSSQKLRQTTGIWAKALFNFFLYILASHVLGAFWYFFSIQRETSCWHRACVNNSTDVEGCMSTLYCEVHNIAARNATFLDQFCPISAEENAKAPFDFGIFLDSLKNGITGDIHFGTKLSYSFWWGLRNLSNFGTNLETSTYVWETCFAIFISVIGLLLFLYLIGNVQTFMSMETQRWEDIRNKIQLKEKDIAEWMDRNELPDDMKKEIMKNIKQKLEENKDADLENLFSVLPIYTKKCLKRFLCMKTLKKVPKLERMDEIVLKMMCDYLKPVMYAEGTVVLQMGDPLHSMLLITEGTLLTYRTTSNDSHVATENAKMGSIPSSPSVGNLDKGDFYGAEELIEWVTQKKDLGQLPGSAFNVKCDSKVEGFVLAAKDLRSVVSKCENWWKIGISQSDHSKC</sequence>
<feature type="transmembrane region" description="Helical" evidence="10">
    <location>
        <begin position="356"/>
        <end position="378"/>
    </location>
</feature>
<evidence type="ECO:0000313" key="12">
    <source>
        <dbReference type="EMBL" id="PRQ29758.1"/>
    </source>
</evidence>
<dbReference type="InterPro" id="IPR014710">
    <property type="entry name" value="RmlC-like_jellyroll"/>
</dbReference>
<dbReference type="Gene3D" id="2.60.120.10">
    <property type="entry name" value="Jelly Rolls"/>
    <property type="match status" value="1"/>
</dbReference>
<feature type="transmembrane region" description="Helical" evidence="10">
    <location>
        <begin position="60"/>
        <end position="78"/>
    </location>
</feature>
<dbReference type="Pfam" id="PF00520">
    <property type="entry name" value="Ion_trans"/>
    <property type="match status" value="1"/>
</dbReference>
<keyword evidence="5 10" id="KW-1133">Transmembrane helix</keyword>
<evidence type="ECO:0000313" key="13">
    <source>
        <dbReference type="Proteomes" id="UP000238479"/>
    </source>
</evidence>
<evidence type="ECO:0000256" key="3">
    <source>
        <dbReference type="ARBA" id="ARBA00022448"/>
    </source>
</evidence>
<evidence type="ECO:0000256" key="5">
    <source>
        <dbReference type="ARBA" id="ARBA00022989"/>
    </source>
</evidence>
<evidence type="ECO:0000256" key="2">
    <source>
        <dbReference type="ARBA" id="ARBA00010486"/>
    </source>
</evidence>
<keyword evidence="4 10" id="KW-0812">Transmembrane</keyword>
<comment type="caution">
    <text evidence="12">The sequence shown here is derived from an EMBL/GenBank/DDBJ whole genome shotgun (WGS) entry which is preliminary data.</text>
</comment>
<accession>A0A2P6Q6F8</accession>
<evidence type="ECO:0000256" key="7">
    <source>
        <dbReference type="ARBA" id="ARBA00023136"/>
    </source>
</evidence>
<dbReference type="AlphaFoldDB" id="A0A2P6Q6F8"/>
<dbReference type="STRING" id="74649.A0A2P6Q6F8"/>
<dbReference type="InterPro" id="IPR000595">
    <property type="entry name" value="cNMP-bd_dom"/>
</dbReference>
<evidence type="ECO:0000256" key="8">
    <source>
        <dbReference type="ARBA" id="ARBA00023286"/>
    </source>
</evidence>
<dbReference type="OrthoDB" id="1163336at2759"/>
<keyword evidence="9 12" id="KW-0407">Ion channel</keyword>
<evidence type="ECO:0000256" key="10">
    <source>
        <dbReference type="SAM" id="Phobius"/>
    </source>
</evidence>
<name>A0A2P6Q6F8_ROSCH</name>
<dbReference type="PROSITE" id="PS50042">
    <property type="entry name" value="CNMP_BINDING_3"/>
    <property type="match status" value="1"/>
</dbReference>
<protein>
    <submittedName>
        <fullName evidence="12">Putative potassium channel, voltage-dependent, EAG/ELK/ERG</fullName>
    </submittedName>
</protein>
<dbReference type="CDD" id="cd00038">
    <property type="entry name" value="CAP_ED"/>
    <property type="match status" value="1"/>
</dbReference>
<feature type="transmembrane region" description="Helical" evidence="10">
    <location>
        <begin position="197"/>
        <end position="215"/>
    </location>
</feature>
<organism evidence="12 13">
    <name type="scientific">Rosa chinensis</name>
    <name type="common">China rose</name>
    <dbReference type="NCBI Taxonomy" id="74649"/>
    <lineage>
        <taxon>Eukaryota</taxon>
        <taxon>Viridiplantae</taxon>
        <taxon>Streptophyta</taxon>
        <taxon>Embryophyta</taxon>
        <taxon>Tracheophyta</taxon>
        <taxon>Spermatophyta</taxon>
        <taxon>Magnoliopsida</taxon>
        <taxon>eudicotyledons</taxon>
        <taxon>Gunneridae</taxon>
        <taxon>Pentapetalae</taxon>
        <taxon>rosids</taxon>
        <taxon>fabids</taxon>
        <taxon>Rosales</taxon>
        <taxon>Rosaceae</taxon>
        <taxon>Rosoideae</taxon>
        <taxon>Rosoideae incertae sedis</taxon>
        <taxon>Rosa</taxon>
    </lineage>
</organism>
<evidence type="ECO:0000259" key="11">
    <source>
        <dbReference type="PROSITE" id="PS50042"/>
    </source>
</evidence>
<keyword evidence="6" id="KW-0406">Ion transport</keyword>
<dbReference type="SUPFAM" id="SSF51206">
    <property type="entry name" value="cAMP-binding domain-like"/>
    <property type="match status" value="1"/>
</dbReference>
<dbReference type="PANTHER" id="PTHR45651:SF68">
    <property type="entry name" value="ION TRANSPORT DOMAIN-CONTAINING PROTEIN"/>
    <property type="match status" value="1"/>
</dbReference>
<comment type="similarity">
    <text evidence="2">Belongs to the cyclic nucleotide-gated cation channel (TC 1.A.1.5) family.</text>
</comment>
<keyword evidence="3" id="KW-0813">Transport</keyword>
<feature type="transmembrane region" description="Helical" evidence="10">
    <location>
        <begin position="165"/>
        <end position="185"/>
    </location>
</feature>
<proteinExistence type="inferred from homology"/>
<dbReference type="PANTHER" id="PTHR45651">
    <property type="entry name" value="CYCLIC NUCLEOTIDE-GATED ION CHANNEL 15-RELATED-RELATED"/>
    <property type="match status" value="1"/>
</dbReference>
<gene>
    <name evidence="12" type="ORF">RchiOBHm_Chr5g0017271</name>
</gene>